<dbReference type="Pfam" id="PF06175">
    <property type="entry name" value="MiaE"/>
    <property type="match status" value="1"/>
</dbReference>
<keyword evidence="2" id="KW-1185">Reference proteome</keyword>
<dbReference type="CDD" id="cd07910">
    <property type="entry name" value="MiaE"/>
    <property type="match status" value="1"/>
</dbReference>
<dbReference type="InterPro" id="IPR012347">
    <property type="entry name" value="Ferritin-like"/>
</dbReference>
<accession>A0ABY5TNC5</accession>
<protein>
    <submittedName>
        <fullName evidence="1">tRNA-(Ms[2]io[6]A)-hydroxylase</fullName>
    </submittedName>
</protein>
<proteinExistence type="predicted"/>
<dbReference type="EMBL" id="CP103416">
    <property type="protein sequence ID" value="UVW33823.1"/>
    <property type="molecule type" value="Genomic_DNA"/>
</dbReference>
<dbReference type="PANTHER" id="PTHR42637">
    <property type="entry name" value="TRNA-(MS[2]IO[6]A)-HYDROXYLASE"/>
    <property type="match status" value="1"/>
</dbReference>
<dbReference type="PANTHER" id="PTHR42637:SF1">
    <property type="entry name" value="TRNA 2-(METHYLSULFANYL)-N(6)-ISOPENTENYLADENOSINE(37) HYDROXYLASE"/>
    <property type="match status" value="1"/>
</dbReference>
<dbReference type="Proteomes" id="UP001059934">
    <property type="component" value="Chromosome"/>
</dbReference>
<evidence type="ECO:0000313" key="1">
    <source>
        <dbReference type="EMBL" id="UVW33823.1"/>
    </source>
</evidence>
<dbReference type="InterPro" id="IPR010386">
    <property type="entry name" value="tRNA-Hydrxlase_MiaE"/>
</dbReference>
<dbReference type="InterPro" id="IPR009078">
    <property type="entry name" value="Ferritin-like_SF"/>
</dbReference>
<evidence type="ECO:0000313" key="2">
    <source>
        <dbReference type="Proteomes" id="UP001059934"/>
    </source>
</evidence>
<dbReference type="PIRSF" id="PIRSF020736">
    <property type="entry name" value="MiaE"/>
    <property type="match status" value="1"/>
</dbReference>
<organism evidence="1 2">
    <name type="scientific">SAR92 clade bacterium H455</name>
    <dbReference type="NCBI Taxonomy" id="2974818"/>
    <lineage>
        <taxon>Bacteria</taxon>
        <taxon>Pseudomonadati</taxon>
        <taxon>Pseudomonadota</taxon>
        <taxon>Gammaproteobacteria</taxon>
        <taxon>Cellvibrionales</taxon>
        <taxon>Porticoccaceae</taxon>
        <taxon>SAR92 clade</taxon>
    </lineage>
</organism>
<gene>
    <name evidence="1" type="ORF">NYF23_07175</name>
</gene>
<reference evidence="1" key="1">
    <citation type="submission" date="2022-08" db="EMBL/GenBank/DDBJ databases">
        <title>Catabolic pathway analysis in culturable SAR92 clade bacteria reveals their overlooked roles in DMSP degradation in coastal seas.</title>
        <authorList>
            <person name="He X."/>
            <person name="Zhang X."/>
            <person name="Zhang Y."/>
        </authorList>
    </citation>
    <scope>NUCLEOTIDE SEQUENCE</scope>
    <source>
        <strain evidence="1">H455</strain>
    </source>
</reference>
<name>A0ABY5TNC5_9GAMM</name>
<sequence>MSALAEIQTFLPCATPHRWIENALENQPLMLIDHANCEKKAASTALSLINRYTDNFELLNKMSRLAREEMRHFEQVIALMKRRKIPYEYVSASRYAAGLRDLARKEDPAKLIDVLVIGAFIEARSCERFALLAPHLDAELERFYMSLLKSEARHYQDYLTLAKTVAGGQSIDDRIAVFAQREQELIESPDKQFRFHSGPVA</sequence>
<dbReference type="SUPFAM" id="SSF47240">
    <property type="entry name" value="Ferritin-like"/>
    <property type="match status" value="1"/>
</dbReference>
<dbReference type="Gene3D" id="1.20.1260.10">
    <property type="match status" value="1"/>
</dbReference>